<keyword evidence="7" id="KW-0862">Zinc</keyword>
<dbReference type="InterPro" id="IPR014001">
    <property type="entry name" value="Helicase_ATP-bd"/>
</dbReference>
<dbReference type="CDD" id="cd18008">
    <property type="entry name" value="DEXDc_SHPRH-like"/>
    <property type="match status" value="1"/>
</dbReference>
<protein>
    <submittedName>
        <fullName evidence="14">SNF2 family N-terminal domain-domain-containing protein</fullName>
    </submittedName>
</protein>
<evidence type="ECO:0000256" key="9">
    <source>
        <dbReference type="PROSITE-ProRule" id="PRU00175"/>
    </source>
</evidence>
<dbReference type="GO" id="GO:0004386">
    <property type="term" value="F:helicase activity"/>
    <property type="evidence" value="ECO:0007669"/>
    <property type="project" value="UniProtKB-KW"/>
</dbReference>
<keyword evidence="3" id="KW-0547">Nucleotide-binding</keyword>
<comment type="similarity">
    <text evidence="1">Belongs to the SNF2/RAD54 helicase family.</text>
</comment>
<dbReference type="InterPro" id="IPR027417">
    <property type="entry name" value="P-loop_NTPase"/>
</dbReference>
<dbReference type="PROSITE" id="PS51194">
    <property type="entry name" value="HELICASE_CTER"/>
    <property type="match status" value="1"/>
</dbReference>
<feature type="region of interest" description="Disordered" evidence="10">
    <location>
        <begin position="1"/>
        <end position="83"/>
    </location>
</feature>
<dbReference type="PANTHER" id="PTHR45626">
    <property type="entry name" value="TRANSCRIPTION TERMINATION FACTOR 2-RELATED"/>
    <property type="match status" value="1"/>
</dbReference>
<feature type="compositionally biased region" description="Polar residues" evidence="10">
    <location>
        <begin position="218"/>
        <end position="230"/>
    </location>
</feature>
<evidence type="ECO:0000256" key="7">
    <source>
        <dbReference type="ARBA" id="ARBA00022833"/>
    </source>
</evidence>
<dbReference type="PANTHER" id="PTHR45626:SF16">
    <property type="entry name" value="ATP-DEPENDENT HELICASE ULS1"/>
    <property type="match status" value="1"/>
</dbReference>
<dbReference type="InterPro" id="IPR027370">
    <property type="entry name" value="Znf-RING_euk"/>
</dbReference>
<evidence type="ECO:0000256" key="1">
    <source>
        <dbReference type="ARBA" id="ARBA00007025"/>
    </source>
</evidence>
<feature type="domain" description="Helicase ATP-binding" evidence="12">
    <location>
        <begin position="334"/>
        <end position="519"/>
    </location>
</feature>
<dbReference type="OrthoDB" id="423559at2759"/>
<dbReference type="SMART" id="SM00490">
    <property type="entry name" value="HELICc"/>
    <property type="match status" value="1"/>
</dbReference>
<feature type="compositionally biased region" description="Basic residues" evidence="10">
    <location>
        <begin position="834"/>
        <end position="855"/>
    </location>
</feature>
<dbReference type="Gene3D" id="3.40.50.10810">
    <property type="entry name" value="Tandem AAA-ATPase domain"/>
    <property type="match status" value="1"/>
</dbReference>
<organism evidence="14 15">
    <name type="scientific">Tuber borchii</name>
    <name type="common">White truffle</name>
    <dbReference type="NCBI Taxonomy" id="42251"/>
    <lineage>
        <taxon>Eukaryota</taxon>
        <taxon>Fungi</taxon>
        <taxon>Dikarya</taxon>
        <taxon>Ascomycota</taxon>
        <taxon>Pezizomycotina</taxon>
        <taxon>Pezizomycetes</taxon>
        <taxon>Pezizales</taxon>
        <taxon>Tuberaceae</taxon>
        <taxon>Tuber</taxon>
    </lineage>
</organism>
<proteinExistence type="inferred from homology"/>
<dbReference type="SUPFAM" id="SSF52540">
    <property type="entry name" value="P-loop containing nucleoside triphosphate hydrolases"/>
    <property type="match status" value="2"/>
</dbReference>
<dbReference type="GO" id="GO:0005737">
    <property type="term" value="C:cytoplasm"/>
    <property type="evidence" value="ECO:0007669"/>
    <property type="project" value="TreeGrafter"/>
</dbReference>
<evidence type="ECO:0000313" key="15">
    <source>
        <dbReference type="Proteomes" id="UP000244722"/>
    </source>
</evidence>
<dbReference type="STRING" id="42251.A0A2T6ZJB6"/>
<keyword evidence="5" id="KW-0378">Hydrolase</keyword>
<feature type="region of interest" description="Disordered" evidence="10">
    <location>
        <begin position="158"/>
        <end position="185"/>
    </location>
</feature>
<evidence type="ECO:0000259" key="13">
    <source>
        <dbReference type="PROSITE" id="PS51194"/>
    </source>
</evidence>
<feature type="region of interest" description="Disordered" evidence="10">
    <location>
        <begin position="199"/>
        <end position="267"/>
    </location>
</feature>
<dbReference type="InterPro" id="IPR017907">
    <property type="entry name" value="Znf_RING_CS"/>
</dbReference>
<feature type="compositionally biased region" description="Low complexity" evidence="10">
    <location>
        <begin position="231"/>
        <end position="250"/>
    </location>
</feature>
<evidence type="ECO:0000259" key="11">
    <source>
        <dbReference type="PROSITE" id="PS50089"/>
    </source>
</evidence>
<dbReference type="PROSITE" id="PS50089">
    <property type="entry name" value="ZF_RING_2"/>
    <property type="match status" value="1"/>
</dbReference>
<keyword evidence="15" id="KW-1185">Reference proteome</keyword>
<dbReference type="EMBL" id="NESQ01000225">
    <property type="protein sequence ID" value="PUU75577.1"/>
    <property type="molecule type" value="Genomic_DNA"/>
</dbReference>
<dbReference type="InterPro" id="IPR049730">
    <property type="entry name" value="SNF2/RAD54-like_C"/>
</dbReference>
<evidence type="ECO:0000256" key="5">
    <source>
        <dbReference type="ARBA" id="ARBA00022801"/>
    </source>
</evidence>
<sequence>MARSLHAELNSPRVSNGMNFNNAVGGSDQGLPSISSGLPGMRQSNSDAGYPGRNSHPRRHEGYLPPRPMLQHAGSGNGASSSYPNEYDNGYSYSDSGYFDNTMPLSPASFGGLPKPSSASMFSLSHLPYDPTLPPNGRHTLPPLRFPPANEVIELPDSDEESEAGISQSSLGSILSGQDSRAGSARPFEFQNYDNLARADDGWNDNSNGFDDSMIPPNDNSNQMSQTPDDPTTASSSNNNQASQAPDSSAYGGIVDRDGNPLNGGWPTTYRPEIGNYINHIRNDPTKTLDQLKTLMENIRPDMEIPPENREGTPDDMTYPLMEHQKLGLAWLKGMEDGSNKGGILADDMGLGKTIQALALIVSRKSKDPDRKTTLIVAPIALLKQWEREIEKKLKPQHRLKVVIHHGNQKRCKSFAGFRDYDVVLTTFGTIGTEYKKKQALSESGDSEAINRANFFFVGDHCQWYRVIIDEAQCIKNKDTQSAKGCCALSAKFRLCLSGTPMQNSCDEMFSLLRFLRIEPYNSWPEFSNTFSRPLKSKSEHTVSNALLKLQALMKAILLRRTKDSTIDGKPILTLPNKTIEMVHAVLSPDEQQFYQALQDKSKILYNRYLRAGTVGRNYSNILVLLLRLRQACCHPHLIRDIEIADAKKPFDDEMIELAKSLSPEAVARLKDPDAFECPICLDAADNPSIVIPCGHQFCSECLLQLHAQHAEAAIASGNEEGGGARCPGCRGTLQPKKVIDLRTFRKVHLSEGEEAAASEEPEEEYDDLIYDTDSSEDSDDDDDTGSDLEDFVVSDDYDEEEEEEAVDSEEQGESSATASASENGDQAPARKAALPKKKKDLKGKGKAKEKRRPRTLAEVRKDAMRNAKSKRQYMKHLQKRWISSAKVDKCMEILQTVRDNDGAEKTIVFSQFTSLLDLIEIPIHQKGWTYRRYDGGMTSTARNEALTEFTDDPSVNIILVSLKAGNSGLNLVAASQVIILDPFYNPFIENQAIDRAYRIGQQREVLVHKLIVPGTVEDRVLALQEEKRKLIEGALDENASKGIGRLSSKDLGFLFGIESR</sequence>
<evidence type="ECO:0000256" key="3">
    <source>
        <dbReference type="ARBA" id="ARBA00022741"/>
    </source>
</evidence>
<dbReference type="InterPro" id="IPR013083">
    <property type="entry name" value="Znf_RING/FYVE/PHD"/>
</dbReference>
<feature type="compositionally biased region" description="Polar residues" evidence="10">
    <location>
        <begin position="12"/>
        <end position="47"/>
    </location>
</feature>
<dbReference type="PROSITE" id="PS51192">
    <property type="entry name" value="HELICASE_ATP_BIND_1"/>
    <property type="match status" value="1"/>
</dbReference>
<dbReference type="Pfam" id="PF13445">
    <property type="entry name" value="zf-RING_UBOX"/>
    <property type="match status" value="1"/>
</dbReference>
<evidence type="ECO:0000256" key="8">
    <source>
        <dbReference type="ARBA" id="ARBA00022840"/>
    </source>
</evidence>
<dbReference type="GO" id="GO:0016787">
    <property type="term" value="F:hydrolase activity"/>
    <property type="evidence" value="ECO:0007669"/>
    <property type="project" value="UniProtKB-KW"/>
</dbReference>
<dbReference type="SUPFAM" id="SSF57850">
    <property type="entry name" value="RING/U-box"/>
    <property type="match status" value="1"/>
</dbReference>
<dbReference type="InterPro" id="IPR001650">
    <property type="entry name" value="Helicase_C-like"/>
</dbReference>
<dbReference type="Pfam" id="PF00176">
    <property type="entry name" value="SNF2-rel_dom"/>
    <property type="match status" value="1"/>
</dbReference>
<keyword evidence="2" id="KW-0479">Metal-binding</keyword>
<feature type="compositionally biased region" description="Acidic residues" evidence="10">
    <location>
        <begin position="772"/>
        <end position="813"/>
    </location>
</feature>
<evidence type="ECO:0000256" key="2">
    <source>
        <dbReference type="ARBA" id="ARBA00022723"/>
    </source>
</evidence>
<reference evidence="14 15" key="1">
    <citation type="submission" date="2017-04" db="EMBL/GenBank/DDBJ databases">
        <title>Draft genome sequence of Tuber borchii Vittad., a whitish edible truffle.</title>
        <authorList>
            <consortium name="DOE Joint Genome Institute"/>
            <person name="Murat C."/>
            <person name="Kuo A."/>
            <person name="Barry K.W."/>
            <person name="Clum A."/>
            <person name="Dockter R.B."/>
            <person name="Fauchery L."/>
            <person name="Iotti M."/>
            <person name="Kohler A."/>
            <person name="Labutti K."/>
            <person name="Lindquist E.A."/>
            <person name="Lipzen A."/>
            <person name="Ohm R.A."/>
            <person name="Wang M."/>
            <person name="Grigoriev I.V."/>
            <person name="Zambonelli A."/>
            <person name="Martin F.M."/>
        </authorList>
    </citation>
    <scope>NUCLEOTIDE SEQUENCE [LARGE SCALE GENOMIC DNA]</scope>
    <source>
        <strain evidence="14 15">Tbo3840</strain>
    </source>
</reference>
<dbReference type="GO" id="GO:0005524">
    <property type="term" value="F:ATP binding"/>
    <property type="evidence" value="ECO:0007669"/>
    <property type="project" value="UniProtKB-KW"/>
</dbReference>
<evidence type="ECO:0000256" key="10">
    <source>
        <dbReference type="SAM" id="MobiDB-lite"/>
    </source>
</evidence>
<dbReference type="GO" id="GO:0005634">
    <property type="term" value="C:nucleus"/>
    <property type="evidence" value="ECO:0007669"/>
    <property type="project" value="TreeGrafter"/>
</dbReference>
<dbReference type="Gene3D" id="3.40.50.300">
    <property type="entry name" value="P-loop containing nucleotide triphosphate hydrolases"/>
    <property type="match status" value="2"/>
</dbReference>
<dbReference type="GO" id="GO:0000724">
    <property type="term" value="P:double-strand break repair via homologous recombination"/>
    <property type="evidence" value="ECO:0007669"/>
    <property type="project" value="TreeGrafter"/>
</dbReference>
<feature type="domain" description="Helicase C-terminal" evidence="13">
    <location>
        <begin position="887"/>
        <end position="1048"/>
    </location>
</feature>
<evidence type="ECO:0000256" key="6">
    <source>
        <dbReference type="ARBA" id="ARBA00022806"/>
    </source>
</evidence>
<comment type="caution">
    <text evidence="14">The sequence shown here is derived from an EMBL/GenBank/DDBJ whole genome shotgun (WGS) entry which is preliminary data.</text>
</comment>
<feature type="compositionally biased region" description="Low complexity" evidence="10">
    <location>
        <begin position="165"/>
        <end position="178"/>
    </location>
</feature>
<dbReference type="InterPro" id="IPR000330">
    <property type="entry name" value="SNF2_N"/>
</dbReference>
<feature type="domain" description="RING-type" evidence="11">
    <location>
        <begin position="678"/>
        <end position="731"/>
    </location>
</feature>
<dbReference type="InterPro" id="IPR001841">
    <property type="entry name" value="Znf_RING"/>
</dbReference>
<gene>
    <name evidence="14" type="ORF">B9Z19DRAFT_1116374</name>
</gene>
<dbReference type="SMART" id="SM00487">
    <property type="entry name" value="DEXDc"/>
    <property type="match status" value="1"/>
</dbReference>
<dbReference type="Pfam" id="PF00271">
    <property type="entry name" value="Helicase_C"/>
    <property type="match status" value="1"/>
</dbReference>
<dbReference type="AlphaFoldDB" id="A0A2T6ZJB6"/>
<evidence type="ECO:0000259" key="12">
    <source>
        <dbReference type="PROSITE" id="PS51192"/>
    </source>
</evidence>
<dbReference type="PROSITE" id="PS00518">
    <property type="entry name" value="ZF_RING_1"/>
    <property type="match status" value="1"/>
</dbReference>
<feature type="compositionally biased region" description="Polar residues" evidence="10">
    <location>
        <begin position="816"/>
        <end position="825"/>
    </location>
</feature>
<dbReference type="SMART" id="SM00184">
    <property type="entry name" value="RING"/>
    <property type="match status" value="1"/>
</dbReference>
<evidence type="ECO:0000256" key="4">
    <source>
        <dbReference type="ARBA" id="ARBA00022771"/>
    </source>
</evidence>
<name>A0A2T6ZJB6_TUBBO</name>
<keyword evidence="8" id="KW-0067">ATP-binding</keyword>
<dbReference type="InterPro" id="IPR038718">
    <property type="entry name" value="SNF2-like_sf"/>
</dbReference>
<dbReference type="GO" id="GO:0008270">
    <property type="term" value="F:zinc ion binding"/>
    <property type="evidence" value="ECO:0007669"/>
    <property type="project" value="UniProtKB-KW"/>
</dbReference>
<keyword evidence="4 9" id="KW-0863">Zinc-finger</keyword>
<evidence type="ECO:0000313" key="14">
    <source>
        <dbReference type="EMBL" id="PUU75577.1"/>
    </source>
</evidence>
<feature type="region of interest" description="Disordered" evidence="10">
    <location>
        <begin position="772"/>
        <end position="857"/>
    </location>
</feature>
<dbReference type="Proteomes" id="UP000244722">
    <property type="component" value="Unassembled WGS sequence"/>
</dbReference>
<accession>A0A2T6ZJB6</accession>
<dbReference type="CDD" id="cd18793">
    <property type="entry name" value="SF2_C_SNF"/>
    <property type="match status" value="1"/>
</dbReference>
<dbReference type="InterPro" id="IPR050628">
    <property type="entry name" value="SNF2_RAD54_helicase_TF"/>
</dbReference>
<keyword evidence="6" id="KW-0347">Helicase</keyword>
<dbReference type="GO" id="GO:0008094">
    <property type="term" value="F:ATP-dependent activity, acting on DNA"/>
    <property type="evidence" value="ECO:0007669"/>
    <property type="project" value="TreeGrafter"/>
</dbReference>
<dbReference type="Gene3D" id="3.30.40.10">
    <property type="entry name" value="Zinc/RING finger domain, C3HC4 (zinc finger)"/>
    <property type="match status" value="1"/>
</dbReference>